<keyword evidence="2" id="KW-1133">Transmembrane helix</keyword>
<dbReference type="SUPFAM" id="SSF49299">
    <property type="entry name" value="PKD domain"/>
    <property type="match status" value="1"/>
</dbReference>
<organism evidence="4 5">
    <name type="scientific">Candidatus Kaiserbacteria bacterium RIFCSPLOWO2_01_FULL_54_20</name>
    <dbReference type="NCBI Taxonomy" id="1798513"/>
    <lineage>
        <taxon>Bacteria</taxon>
        <taxon>Candidatus Kaiseribacteriota</taxon>
    </lineage>
</organism>
<dbReference type="SUPFAM" id="SSF47781">
    <property type="entry name" value="RuvA domain 2-like"/>
    <property type="match status" value="1"/>
</dbReference>
<feature type="region of interest" description="Disordered" evidence="1">
    <location>
        <begin position="310"/>
        <end position="337"/>
    </location>
</feature>
<dbReference type="InterPro" id="IPR003583">
    <property type="entry name" value="Hlx-hairpin-Hlx_DNA-bd_motif"/>
</dbReference>
<dbReference type="Proteomes" id="UP000178427">
    <property type="component" value="Unassembled WGS sequence"/>
</dbReference>
<evidence type="ECO:0000313" key="4">
    <source>
        <dbReference type="EMBL" id="OGG73724.1"/>
    </source>
</evidence>
<dbReference type="GO" id="GO:0003677">
    <property type="term" value="F:DNA binding"/>
    <property type="evidence" value="ECO:0007669"/>
    <property type="project" value="InterPro"/>
</dbReference>
<dbReference type="PROSITE" id="PS50093">
    <property type="entry name" value="PKD"/>
    <property type="match status" value="1"/>
</dbReference>
<dbReference type="PANTHER" id="PTHR21180:SF32">
    <property type="entry name" value="ENDONUCLEASE_EXONUCLEASE_PHOSPHATASE FAMILY DOMAIN-CONTAINING PROTEIN 1"/>
    <property type="match status" value="1"/>
</dbReference>
<keyword evidence="2" id="KW-0472">Membrane</keyword>
<dbReference type="PANTHER" id="PTHR21180">
    <property type="entry name" value="ENDONUCLEASE/EXONUCLEASE/PHOSPHATASE FAMILY DOMAIN-CONTAINING PROTEIN 1"/>
    <property type="match status" value="1"/>
</dbReference>
<dbReference type="GO" id="GO:0015628">
    <property type="term" value="P:protein secretion by the type II secretion system"/>
    <property type="evidence" value="ECO:0007669"/>
    <property type="project" value="TreeGrafter"/>
</dbReference>
<feature type="compositionally biased region" description="Low complexity" evidence="1">
    <location>
        <begin position="99"/>
        <end position="118"/>
    </location>
</feature>
<evidence type="ECO:0000259" key="3">
    <source>
        <dbReference type="PROSITE" id="PS50093"/>
    </source>
</evidence>
<dbReference type="SMART" id="SM00278">
    <property type="entry name" value="HhH1"/>
    <property type="match status" value="2"/>
</dbReference>
<dbReference type="Pfam" id="PF18911">
    <property type="entry name" value="PKD_4"/>
    <property type="match status" value="1"/>
</dbReference>
<accession>A0A1F6EJB7</accession>
<evidence type="ECO:0000256" key="2">
    <source>
        <dbReference type="SAM" id="Phobius"/>
    </source>
</evidence>
<dbReference type="EMBL" id="MFMA01000043">
    <property type="protein sequence ID" value="OGG73724.1"/>
    <property type="molecule type" value="Genomic_DNA"/>
</dbReference>
<dbReference type="InterPro" id="IPR000601">
    <property type="entry name" value="PKD_dom"/>
</dbReference>
<dbReference type="GO" id="GO:0015627">
    <property type="term" value="C:type II protein secretion system complex"/>
    <property type="evidence" value="ECO:0007669"/>
    <property type="project" value="TreeGrafter"/>
</dbReference>
<feature type="transmembrane region" description="Helical" evidence="2">
    <location>
        <begin position="342"/>
        <end position="364"/>
    </location>
</feature>
<gene>
    <name evidence="4" type="ORF">A3A40_03040</name>
</gene>
<feature type="non-terminal residue" evidence="4">
    <location>
        <position position="1"/>
    </location>
</feature>
<dbReference type="InterPro" id="IPR035986">
    <property type="entry name" value="PKD_dom_sf"/>
</dbReference>
<comment type="caution">
    <text evidence="4">The sequence shown here is derived from an EMBL/GenBank/DDBJ whole genome shotgun (WGS) entry which is preliminary data.</text>
</comment>
<dbReference type="InterPro" id="IPR051675">
    <property type="entry name" value="Endo/Exo/Phosphatase_dom_1"/>
</dbReference>
<dbReference type="NCBIfam" id="TIGR00426">
    <property type="entry name" value="competence protein ComEA helix-hairpin-helix repeat region"/>
    <property type="match status" value="1"/>
</dbReference>
<dbReference type="Gene3D" id="2.60.40.10">
    <property type="entry name" value="Immunoglobulins"/>
    <property type="match status" value="1"/>
</dbReference>
<dbReference type="InterPro" id="IPR010994">
    <property type="entry name" value="RuvA_2-like"/>
</dbReference>
<dbReference type="STRING" id="1798513.A3A40_03040"/>
<proteinExistence type="predicted"/>
<sequence>LKYFFIPLLLVILAGAPLLRAAELVNINTADLATLETLNGIGPSKAQAVIDYRTQHGPFAKIEDIMNVSGIGTATFNGIKDYITVGDTGTTQTTMTTATTSSTQTQAETQTQTQPQTQGSFIGPPALTVRITTDERATAGAGSYFSAIAYGTEGLPLPNPRFIWNFGDGAAAEGARVFHTFAYPGRYAVSITAAYNYSAGVARIVVEAMSAMISLEAEGDGSLLVRNNSSKEIDVGLWALVDGGKTYTIPEDTIILAGEGVRFAASVTWLAGSRTAVLLYPNSAPAAAASVAAGSPLRGERVVTKKLSVAPAPPEDPLAGEVLGNSDSLPSADGDGGGGSPALWGSLAALAGLLVVGGAAAHYLRLNQKTGTLFTSDEFDIVE</sequence>
<feature type="domain" description="PKD" evidence="3">
    <location>
        <begin position="162"/>
        <end position="194"/>
    </location>
</feature>
<dbReference type="InterPro" id="IPR013783">
    <property type="entry name" value="Ig-like_fold"/>
</dbReference>
<dbReference type="AlphaFoldDB" id="A0A1F6EJB7"/>
<dbReference type="InterPro" id="IPR004509">
    <property type="entry name" value="Competence_ComEA_HhH"/>
</dbReference>
<dbReference type="GO" id="GO:0006281">
    <property type="term" value="P:DNA repair"/>
    <property type="evidence" value="ECO:0007669"/>
    <property type="project" value="InterPro"/>
</dbReference>
<reference evidence="4 5" key="1">
    <citation type="journal article" date="2016" name="Nat. Commun.">
        <title>Thousands of microbial genomes shed light on interconnected biogeochemical processes in an aquifer system.</title>
        <authorList>
            <person name="Anantharaman K."/>
            <person name="Brown C.T."/>
            <person name="Hug L.A."/>
            <person name="Sharon I."/>
            <person name="Castelle C.J."/>
            <person name="Probst A.J."/>
            <person name="Thomas B.C."/>
            <person name="Singh A."/>
            <person name="Wilkins M.J."/>
            <person name="Karaoz U."/>
            <person name="Brodie E.L."/>
            <person name="Williams K.H."/>
            <person name="Hubbard S.S."/>
            <person name="Banfield J.F."/>
        </authorList>
    </citation>
    <scope>NUCLEOTIDE SEQUENCE [LARGE SCALE GENOMIC DNA]</scope>
</reference>
<dbReference type="Pfam" id="PF12836">
    <property type="entry name" value="HHH_3"/>
    <property type="match status" value="1"/>
</dbReference>
<evidence type="ECO:0000313" key="5">
    <source>
        <dbReference type="Proteomes" id="UP000178427"/>
    </source>
</evidence>
<dbReference type="Gene3D" id="1.10.150.280">
    <property type="entry name" value="AF1531-like domain"/>
    <property type="match status" value="1"/>
</dbReference>
<protein>
    <recommendedName>
        <fullName evidence="3">PKD domain-containing protein</fullName>
    </recommendedName>
</protein>
<name>A0A1F6EJB7_9BACT</name>
<keyword evidence="2" id="KW-0812">Transmembrane</keyword>
<dbReference type="CDD" id="cd00146">
    <property type="entry name" value="PKD"/>
    <property type="match status" value="1"/>
</dbReference>
<evidence type="ECO:0000256" key="1">
    <source>
        <dbReference type="SAM" id="MobiDB-lite"/>
    </source>
</evidence>
<feature type="region of interest" description="Disordered" evidence="1">
    <location>
        <begin position="99"/>
        <end position="124"/>
    </location>
</feature>